<dbReference type="Gene3D" id="3.40.50.300">
    <property type="entry name" value="P-loop containing nucleotide triphosphate hydrolases"/>
    <property type="match status" value="2"/>
</dbReference>
<comment type="similarity">
    <text evidence="1">Belongs to the RecJ family.</text>
</comment>
<dbReference type="GO" id="GO:0008409">
    <property type="term" value="F:5'-3' exonuclease activity"/>
    <property type="evidence" value="ECO:0007669"/>
    <property type="project" value="InterPro"/>
</dbReference>
<evidence type="ECO:0000256" key="6">
    <source>
        <dbReference type="ARBA" id="ARBA00022839"/>
    </source>
</evidence>
<dbReference type="Pfam" id="PF01368">
    <property type="entry name" value="DHH"/>
    <property type="match status" value="1"/>
</dbReference>
<dbReference type="SUPFAM" id="SSF52540">
    <property type="entry name" value="P-loop containing nucleoside triphosphate hydrolases"/>
    <property type="match status" value="1"/>
</dbReference>
<keyword evidence="3" id="KW-0540">Nuclease</keyword>
<dbReference type="Pfam" id="PF00271">
    <property type="entry name" value="Helicase_C"/>
    <property type="match status" value="1"/>
</dbReference>
<gene>
    <name evidence="11" type="ORF">HMPREF3192_00088</name>
</gene>
<reference evidence="12" key="1">
    <citation type="submission" date="2016-01" db="EMBL/GenBank/DDBJ databases">
        <authorList>
            <person name="Mitreva M."/>
            <person name="Pepin K.H."/>
            <person name="Mihindukulasuriya K.A."/>
            <person name="Fulton R."/>
            <person name="Fronick C."/>
            <person name="O'Laughlin M."/>
            <person name="Miner T."/>
            <person name="Herter B."/>
            <person name="Rosa B.A."/>
            <person name="Cordes M."/>
            <person name="Tomlinson C."/>
            <person name="Wollam A."/>
            <person name="Palsikar V.B."/>
            <person name="Mardis E.R."/>
            <person name="Wilson R.K."/>
        </authorList>
    </citation>
    <scope>NUCLEOTIDE SEQUENCE [LARGE SCALE GENOMIC DNA]</scope>
    <source>
        <strain evidence="12">DNF00019</strain>
    </source>
</reference>
<feature type="compositionally biased region" description="Polar residues" evidence="8">
    <location>
        <begin position="744"/>
        <end position="760"/>
    </location>
</feature>
<dbReference type="SMART" id="SM00487">
    <property type="entry name" value="DEXDc"/>
    <property type="match status" value="1"/>
</dbReference>
<dbReference type="SUPFAM" id="SSF64182">
    <property type="entry name" value="DHH phosphoesterases"/>
    <property type="match status" value="1"/>
</dbReference>
<dbReference type="PATRIC" id="fig|1393034.3.peg.83"/>
<sequence length="1321" mass="143943">MVKLCGSKQWEVLAEHKDAEKRLQSSFSLDPLVAHVMAANGFDANDSDACKRAEHFLHPDLARDWLDPFIIPNMRRGAQVVADAIRADKNIAIFGDFDVDGMSATCLLTLALRRLGAQHVRAYIPHRFDEGYGLSQAALQRVIEDQKPDLIITVDNGIAAAPEVAWLLEHGIDVVITDHHEPADLIPVGVPVIDPKMQPDNPSRELAGVGVALKLVDVLGAFFGMPNLWREYVEVACLGTISDMMLLQGENRSLVAEGIRRLRTTGWPGIVALCEVCSVKMQDITADSLPFSLIPRLNAAGRMGNTDVALDLLLTNDLATAFALAHELEDINTRRREIEQSFTEEAMAMAEAMYTASSRVIVIAGEGWHEGVKGIVASRIVACYHVPTLLFSISDGVARGSGRSVGSVDLFAAVNACSDLLLRFGGHAGAVGVTLEAVNIDALRVRLEQELSKLDAQDFVSTGEVCAFVSLEELTMPSIASLETLQPFGRGNTRPLFALRAVCMRGRCRVGAQGEHLRFYATDGLSALPAIMFRTPRVQKALDCDEAVDLVFDAVNETWQGHTKPKLMVRDIVYHVAPSKAADTGENTAVEKPIAEKSDAEKPVSIVDELFSETQNILARKTYAGIAEATSFVTHLSCATTPAARVALRELAEGQVLQLRCDEHSTVEVYDEEGELLGSLKRHVGLAFAPLLAAGAHYDASVLQITEPGEQHAAAADEQGADQHPGQDFSVSLTIRRYCPAPRPQSQIDLSQPDNNSAGARQSEVPTPILLQPTTCGIQPCEDQQEAQRSRCEHLDYEPLTDAIRQAMIGSSKLLPAQQQALSKLAQHRSTLCVMATGRGKSLIFHIHAVREALAHHTISVFVYPLRALVADQLYHLRVLTETFGLHVRILTGETRKEERDDIFAAAINGLIDIVLTTPEFLAIHARRFAQLNNIGFVVIDEAHHAAHAKGGHRSAYTQLPRVLQQLGNPTCLALSATAHTDDAQEICHLLSIDASDVLIDDSVRTNLQLRDGRDAKDRDAALVHIVSPGEKTIVYVNSREQSVLLARMLRHALPDLGHKILFYNAGLTRSERLRVEEAFRNAEISCIVATSAFGEGVNLPDVRHIVLYHMPFGATEFNQMSGRAGRDGKPASIHLVFGDRDARINERLLAAGMPQRDLLVELYKTLKALARSSSASSVALAQAVSDSTSAPAASGDVVASSDVVAPANSAAPIRLSNAELAEAARQRNPRIDIDERSVSAGVAIFSELQLLKIAGYGSARQIFMDMHPSLVDLQQSSRYLEGLHAHGSFEEFRDWVLRASTADLLDRINRPIIPDFGYHV</sequence>
<dbReference type="Pfam" id="PF02272">
    <property type="entry name" value="DHHA1"/>
    <property type="match status" value="1"/>
</dbReference>
<evidence type="ECO:0000259" key="9">
    <source>
        <dbReference type="PROSITE" id="PS51192"/>
    </source>
</evidence>
<evidence type="ECO:0000256" key="5">
    <source>
        <dbReference type="ARBA" id="ARBA00022801"/>
    </source>
</evidence>
<dbReference type="OrthoDB" id="9809852at2"/>
<evidence type="ECO:0000256" key="8">
    <source>
        <dbReference type="SAM" id="MobiDB-lite"/>
    </source>
</evidence>
<evidence type="ECO:0000313" key="12">
    <source>
        <dbReference type="Proteomes" id="UP000070675"/>
    </source>
</evidence>
<dbReference type="PROSITE" id="PS51194">
    <property type="entry name" value="HELICASE_CTER"/>
    <property type="match status" value="1"/>
</dbReference>
<dbReference type="RefSeq" id="WP_066304424.1">
    <property type="nucleotide sequence ID" value="NZ_KQ959483.1"/>
</dbReference>
<dbReference type="Gene3D" id="3.90.1640.30">
    <property type="match status" value="1"/>
</dbReference>
<organism evidence="11 12">
    <name type="scientific">Atopobium deltae</name>
    <dbReference type="NCBI Taxonomy" id="1393034"/>
    <lineage>
        <taxon>Bacteria</taxon>
        <taxon>Bacillati</taxon>
        <taxon>Actinomycetota</taxon>
        <taxon>Coriobacteriia</taxon>
        <taxon>Coriobacteriales</taxon>
        <taxon>Atopobiaceae</taxon>
        <taxon>Atopobium</taxon>
    </lineage>
</organism>
<keyword evidence="5" id="KW-0378">Hydrolase</keyword>
<protein>
    <recommendedName>
        <fullName evidence="2">Single-stranded-DNA-specific exonuclease RecJ</fullName>
    </recommendedName>
</protein>
<evidence type="ECO:0000313" key="11">
    <source>
        <dbReference type="EMBL" id="KXB35682.1"/>
    </source>
</evidence>
<dbReference type="GO" id="GO:0006281">
    <property type="term" value="P:DNA repair"/>
    <property type="evidence" value="ECO:0007669"/>
    <property type="project" value="InterPro"/>
</dbReference>
<dbReference type="Pfam" id="PF17768">
    <property type="entry name" value="RecJ_OB"/>
    <property type="match status" value="1"/>
</dbReference>
<dbReference type="GO" id="GO:0005524">
    <property type="term" value="F:ATP binding"/>
    <property type="evidence" value="ECO:0007669"/>
    <property type="project" value="UniProtKB-KW"/>
</dbReference>
<feature type="region of interest" description="Disordered" evidence="8">
    <location>
        <begin position="743"/>
        <end position="766"/>
    </location>
</feature>
<dbReference type="Pfam" id="PF00270">
    <property type="entry name" value="DEAD"/>
    <property type="match status" value="1"/>
</dbReference>
<dbReference type="EMBL" id="LSCR01000001">
    <property type="protein sequence ID" value="KXB35682.1"/>
    <property type="molecule type" value="Genomic_DNA"/>
</dbReference>
<keyword evidence="6 11" id="KW-0269">Exonuclease</keyword>
<dbReference type="InterPro" id="IPR051673">
    <property type="entry name" value="SSDNA_exonuclease_RecJ"/>
</dbReference>
<evidence type="ECO:0000256" key="4">
    <source>
        <dbReference type="ARBA" id="ARBA00022741"/>
    </source>
</evidence>
<dbReference type="InterPro" id="IPR003156">
    <property type="entry name" value="DHHA1_dom"/>
</dbReference>
<dbReference type="InterPro" id="IPR004610">
    <property type="entry name" value="RecJ"/>
</dbReference>
<dbReference type="NCBIfam" id="TIGR00644">
    <property type="entry name" value="recJ"/>
    <property type="match status" value="1"/>
</dbReference>
<dbReference type="Proteomes" id="UP000070675">
    <property type="component" value="Unassembled WGS sequence"/>
</dbReference>
<dbReference type="PANTHER" id="PTHR30255:SF2">
    <property type="entry name" value="SINGLE-STRANDED-DNA-SPECIFIC EXONUCLEASE RECJ"/>
    <property type="match status" value="1"/>
</dbReference>
<comment type="caution">
    <text evidence="11">The sequence shown here is derived from an EMBL/GenBank/DDBJ whole genome shotgun (WGS) entry which is preliminary data.</text>
</comment>
<dbReference type="Gene3D" id="3.10.310.30">
    <property type="match status" value="1"/>
</dbReference>
<accession>A0A133XXK1</accession>
<proteinExistence type="inferred from homology"/>
<evidence type="ECO:0000256" key="1">
    <source>
        <dbReference type="ARBA" id="ARBA00005915"/>
    </source>
</evidence>
<dbReference type="InterPro" id="IPR014001">
    <property type="entry name" value="Helicase_ATP-bd"/>
</dbReference>
<dbReference type="InterPro" id="IPR001650">
    <property type="entry name" value="Helicase_C-like"/>
</dbReference>
<dbReference type="SMART" id="SM00490">
    <property type="entry name" value="HELICc"/>
    <property type="match status" value="1"/>
</dbReference>
<keyword evidence="4" id="KW-0547">Nucleotide-binding</keyword>
<evidence type="ECO:0000256" key="2">
    <source>
        <dbReference type="ARBA" id="ARBA00019841"/>
    </source>
</evidence>
<dbReference type="PROSITE" id="PS51192">
    <property type="entry name" value="HELICASE_ATP_BIND_1"/>
    <property type="match status" value="1"/>
</dbReference>
<dbReference type="InterPro" id="IPR011545">
    <property type="entry name" value="DEAD/DEAH_box_helicase_dom"/>
</dbReference>
<dbReference type="InterPro" id="IPR041122">
    <property type="entry name" value="RecJ_OB"/>
</dbReference>
<dbReference type="GO" id="GO:0006310">
    <property type="term" value="P:DNA recombination"/>
    <property type="evidence" value="ECO:0007669"/>
    <property type="project" value="InterPro"/>
</dbReference>
<evidence type="ECO:0000259" key="10">
    <source>
        <dbReference type="PROSITE" id="PS51194"/>
    </source>
</evidence>
<feature type="domain" description="Helicase ATP-binding" evidence="9">
    <location>
        <begin position="822"/>
        <end position="997"/>
    </location>
</feature>
<keyword evidence="12" id="KW-1185">Reference proteome</keyword>
<dbReference type="InterPro" id="IPR027417">
    <property type="entry name" value="P-loop_NTPase"/>
</dbReference>
<name>A0A133XXK1_9ACTN</name>
<dbReference type="GO" id="GO:0003676">
    <property type="term" value="F:nucleic acid binding"/>
    <property type="evidence" value="ECO:0007669"/>
    <property type="project" value="InterPro"/>
</dbReference>
<dbReference type="STRING" id="1393034.HMPREF3192_00088"/>
<evidence type="ECO:0000256" key="3">
    <source>
        <dbReference type="ARBA" id="ARBA00022722"/>
    </source>
</evidence>
<evidence type="ECO:0000256" key="7">
    <source>
        <dbReference type="ARBA" id="ARBA00022840"/>
    </source>
</evidence>
<feature type="domain" description="Helicase C-terminal" evidence="10">
    <location>
        <begin position="1018"/>
        <end position="1171"/>
    </location>
</feature>
<keyword evidence="7" id="KW-0067">ATP-binding</keyword>
<dbReference type="PANTHER" id="PTHR30255">
    <property type="entry name" value="SINGLE-STRANDED-DNA-SPECIFIC EXONUCLEASE RECJ"/>
    <property type="match status" value="1"/>
</dbReference>
<dbReference type="InterPro" id="IPR038763">
    <property type="entry name" value="DHH_sf"/>
</dbReference>
<dbReference type="InterPro" id="IPR001667">
    <property type="entry name" value="DDH_dom"/>
</dbReference>